<sequence length="174" mass="19764">MAESKMHFAPVLALDAGDFVVIGDKIVEVDNTPRDDIDGAFLLVQGATFSHRADDWKRVSARFSTAAMIPRLDDDFNLEAYTIYNGRVFELDRWPDEPVIYVDLGRKRRLMDSSGTGYTADLSGFYVRHVHSRLFHTYVSLDGESKLDQSAGDRIIKWRKATPTDFVAEQEQTK</sequence>
<evidence type="ECO:0000313" key="1">
    <source>
        <dbReference type="EMBL" id="DAD85957.1"/>
    </source>
</evidence>
<protein>
    <submittedName>
        <fullName evidence="1">Uncharacterized protein</fullName>
    </submittedName>
</protein>
<organism evidence="1">
    <name type="scientific">Phage sp. ct4bw6</name>
    <dbReference type="NCBI Taxonomy" id="2826747"/>
    <lineage>
        <taxon>Viruses</taxon>
    </lineage>
</organism>
<reference evidence="1" key="1">
    <citation type="journal article" date="2021" name="Proc. Natl. Acad. Sci. U.S.A.">
        <title>A Catalog of Tens of Thousands of Viruses from Human Metagenomes Reveals Hidden Associations with Chronic Diseases.</title>
        <authorList>
            <person name="Tisza M.J."/>
            <person name="Buck C.B."/>
        </authorList>
    </citation>
    <scope>NUCLEOTIDE SEQUENCE</scope>
    <source>
        <strain evidence="1">Ct4bw6</strain>
    </source>
</reference>
<dbReference type="EMBL" id="BK014991">
    <property type="protein sequence ID" value="DAD85957.1"/>
    <property type="molecule type" value="Genomic_DNA"/>
</dbReference>
<proteinExistence type="predicted"/>
<accession>A0A8S5MUA3</accession>
<name>A0A8S5MUA3_9VIRU</name>